<dbReference type="Proteomes" id="UP001589750">
    <property type="component" value="Unassembled WGS sequence"/>
</dbReference>
<dbReference type="RefSeq" id="WP_140007693.1">
    <property type="nucleotide sequence ID" value="NZ_JBHMDG010000012.1"/>
</dbReference>
<dbReference type="EMBL" id="JBHMDG010000012">
    <property type="protein sequence ID" value="MFB9313712.1"/>
    <property type="molecule type" value="Genomic_DNA"/>
</dbReference>
<proteinExistence type="predicted"/>
<keyword evidence="2" id="KW-1185">Reference proteome</keyword>
<name>A0ABV5KBD0_9ACTN</name>
<evidence type="ECO:0000313" key="2">
    <source>
        <dbReference type="Proteomes" id="UP001589750"/>
    </source>
</evidence>
<protein>
    <submittedName>
        <fullName evidence="1">Uncharacterized protein</fullName>
    </submittedName>
</protein>
<sequence length="363" mass="40764">MKLHRLAVTELVPPPVGLRRCVLYVNGDTVVAINNFEGCEDYTVFEHAPGLTMSWARPAESTPTRVMLEASAPVDVEVDGLRIRVPRETLAAAEAGLAQAANLLSVICQAKYDVYSPRPYLFLEAETAQEVDQLEQCVKIELPSFRPGPLRLAPGSHQQVNFQALLDDRPAGITLLGAALAAGHGVAKLHELMRLFENAFAVAGHRLVDPLTDFLRTHPYRAGYTRGEVNSWVRELRDPATHADLSRSKRILLDPDVEPRLPRLEQAAYDVLFNKSRWHNVDTGRTARWDFGGALQQDGRITLSESAVMQMTDDWDHFQAFRLNARYRVQADTLPPGWKAADWYFSTNQRRQLGEEVEDDEDI</sequence>
<accession>A0ABV5KBD0</accession>
<comment type="caution">
    <text evidence="1">The sequence shown here is derived from an EMBL/GenBank/DDBJ whole genome shotgun (WGS) entry which is preliminary data.</text>
</comment>
<evidence type="ECO:0000313" key="1">
    <source>
        <dbReference type="EMBL" id="MFB9313712.1"/>
    </source>
</evidence>
<organism evidence="1 2">
    <name type="scientific">Nocardioides plantarum</name>
    <dbReference type="NCBI Taxonomy" id="29299"/>
    <lineage>
        <taxon>Bacteria</taxon>
        <taxon>Bacillati</taxon>
        <taxon>Actinomycetota</taxon>
        <taxon>Actinomycetes</taxon>
        <taxon>Propionibacteriales</taxon>
        <taxon>Nocardioidaceae</taxon>
        <taxon>Nocardioides</taxon>
    </lineage>
</organism>
<gene>
    <name evidence="1" type="ORF">ACFFRI_11720</name>
</gene>
<reference evidence="1 2" key="1">
    <citation type="submission" date="2024-09" db="EMBL/GenBank/DDBJ databases">
        <authorList>
            <person name="Sun Q."/>
            <person name="Mori K."/>
        </authorList>
    </citation>
    <scope>NUCLEOTIDE SEQUENCE [LARGE SCALE GENOMIC DNA]</scope>
    <source>
        <strain evidence="1 2">JCM 9626</strain>
    </source>
</reference>